<gene>
    <name evidence="1" type="ORF">F2Q70_00025724</name>
</gene>
<dbReference type="EMBL" id="QGKY02000094">
    <property type="protein sequence ID" value="KAF2603170.1"/>
    <property type="molecule type" value="Genomic_DNA"/>
</dbReference>
<protein>
    <submittedName>
        <fullName evidence="1">Uncharacterized protein</fullName>
    </submittedName>
</protein>
<dbReference type="AlphaFoldDB" id="A0A8S9L4Y2"/>
<proteinExistence type="predicted"/>
<sequence>MLVFVRGVGAVSVYDQPGDELLWLSKWCPIGVNLVSMDREHIELHYDRGDIKVNGHFLSYSSVCSMVQLCQNIILI</sequence>
<accession>A0A8S9L4Y2</accession>
<evidence type="ECO:0000313" key="1">
    <source>
        <dbReference type="EMBL" id="KAF2603170.1"/>
    </source>
</evidence>
<name>A0A8S9L4Y2_BRACR</name>
<reference evidence="1" key="1">
    <citation type="submission" date="2019-12" db="EMBL/GenBank/DDBJ databases">
        <title>Genome sequencing and annotation of Brassica cretica.</title>
        <authorList>
            <person name="Studholme D.J."/>
            <person name="Sarris P.F."/>
        </authorList>
    </citation>
    <scope>NUCLEOTIDE SEQUENCE</scope>
    <source>
        <strain evidence="1">PFS-102/07</strain>
        <tissue evidence="1">Leaf</tissue>
    </source>
</reference>
<comment type="caution">
    <text evidence="1">The sequence shown here is derived from an EMBL/GenBank/DDBJ whole genome shotgun (WGS) entry which is preliminary data.</text>
</comment>
<organism evidence="1">
    <name type="scientific">Brassica cretica</name>
    <name type="common">Mustard</name>
    <dbReference type="NCBI Taxonomy" id="69181"/>
    <lineage>
        <taxon>Eukaryota</taxon>
        <taxon>Viridiplantae</taxon>
        <taxon>Streptophyta</taxon>
        <taxon>Embryophyta</taxon>
        <taxon>Tracheophyta</taxon>
        <taxon>Spermatophyta</taxon>
        <taxon>Magnoliopsida</taxon>
        <taxon>eudicotyledons</taxon>
        <taxon>Gunneridae</taxon>
        <taxon>Pentapetalae</taxon>
        <taxon>rosids</taxon>
        <taxon>malvids</taxon>
        <taxon>Brassicales</taxon>
        <taxon>Brassicaceae</taxon>
        <taxon>Brassiceae</taxon>
        <taxon>Brassica</taxon>
    </lineage>
</organism>